<evidence type="ECO:0000313" key="2">
    <source>
        <dbReference type="EMBL" id="CAD9282335.1"/>
    </source>
</evidence>
<evidence type="ECO:0000256" key="1">
    <source>
        <dbReference type="SAM" id="MobiDB-lite"/>
    </source>
</evidence>
<organism evidence="2">
    <name type="scientific">Grammatophora oceanica</name>
    <dbReference type="NCBI Taxonomy" id="210454"/>
    <lineage>
        <taxon>Eukaryota</taxon>
        <taxon>Sar</taxon>
        <taxon>Stramenopiles</taxon>
        <taxon>Ochrophyta</taxon>
        <taxon>Bacillariophyta</taxon>
        <taxon>Fragilariophyceae</taxon>
        <taxon>Fragilariophycidae</taxon>
        <taxon>Rhabdonematales</taxon>
        <taxon>Grammatophoraceae</taxon>
        <taxon>Grammatophora</taxon>
    </lineage>
</organism>
<protein>
    <submittedName>
        <fullName evidence="2">Uncharacterized protein</fullName>
    </submittedName>
</protein>
<proteinExistence type="predicted"/>
<reference evidence="2" key="1">
    <citation type="submission" date="2021-01" db="EMBL/GenBank/DDBJ databases">
        <authorList>
            <person name="Corre E."/>
            <person name="Pelletier E."/>
            <person name="Niang G."/>
            <person name="Scheremetjew M."/>
            <person name="Finn R."/>
            <person name="Kale V."/>
            <person name="Holt S."/>
            <person name="Cochrane G."/>
            <person name="Meng A."/>
            <person name="Brown T."/>
            <person name="Cohen L."/>
        </authorList>
    </citation>
    <scope>NUCLEOTIDE SEQUENCE</scope>
    <source>
        <strain evidence="2">CCMP 410</strain>
    </source>
</reference>
<feature type="region of interest" description="Disordered" evidence="1">
    <location>
        <begin position="249"/>
        <end position="270"/>
    </location>
</feature>
<accession>A0A7S1UYL5</accession>
<name>A0A7S1UYL5_9STRA</name>
<feature type="compositionally biased region" description="Acidic residues" evidence="1">
    <location>
        <begin position="253"/>
        <end position="269"/>
    </location>
</feature>
<gene>
    <name evidence="2" type="ORF">GOCE00092_LOCUS11246</name>
</gene>
<dbReference type="EMBL" id="HBGK01022001">
    <property type="protein sequence ID" value="CAD9282335.1"/>
    <property type="molecule type" value="Transcribed_RNA"/>
</dbReference>
<dbReference type="AlphaFoldDB" id="A0A7S1UYL5"/>
<sequence length="341" mass="37755">MVVLKMANPSRRARTTLYRGTASAAVRHPPVVLEWTDACIRFGLAEESHPKHCLAWKSPPSGKLLNESEWYAILMPLLHEVYDRLMISIPTRRVILVSSHCMIRTWEAALLQGLWNMGVPAVSKMSNLAVPSIALGLSKCLVVSLGKYFVECVAVIDEHVLDDTYQAVPCSALWSETIQPKWTDDMERKLLSPKDPNSLVAAILKCVEKCPLLGREDAVNNLVFIGDVWRPDLPYRTVSSLRTLLKDGIPAEEGGDSLGEEEGMEEGGDPAEPLAETIMLPARFDELKSLAASIAAKSVEPFGPMHVSWTGASLWATVWHRTDDEDGLSRMKWIFPPSEAV</sequence>